<organism evidence="1 2">
    <name type="scientific">Folsomia candida</name>
    <name type="common">Springtail</name>
    <dbReference type="NCBI Taxonomy" id="158441"/>
    <lineage>
        <taxon>Eukaryota</taxon>
        <taxon>Metazoa</taxon>
        <taxon>Ecdysozoa</taxon>
        <taxon>Arthropoda</taxon>
        <taxon>Hexapoda</taxon>
        <taxon>Collembola</taxon>
        <taxon>Entomobryomorpha</taxon>
        <taxon>Isotomoidea</taxon>
        <taxon>Isotomidae</taxon>
        <taxon>Proisotominae</taxon>
        <taxon>Folsomia</taxon>
    </lineage>
</organism>
<dbReference type="EMBL" id="LNIX01000012">
    <property type="protein sequence ID" value="OXA48223.1"/>
    <property type="molecule type" value="Genomic_DNA"/>
</dbReference>
<dbReference type="Proteomes" id="UP000198287">
    <property type="component" value="Unassembled WGS sequence"/>
</dbReference>
<name>A0A226DSM2_FOLCA</name>
<dbReference type="AlphaFoldDB" id="A0A226DSM2"/>
<keyword evidence="2" id="KW-1185">Reference proteome</keyword>
<evidence type="ECO:0000313" key="1">
    <source>
        <dbReference type="EMBL" id="OXA48223.1"/>
    </source>
</evidence>
<accession>A0A226DSM2</accession>
<proteinExistence type="predicted"/>
<sequence>MHLPPPKLSASSVTEFKLKLKLKTYTEVCTGIIAISKLRDTMAAFRYWALARGQVGIKGVTSELVAAILDGITEWRGSRNTSLGFQKSQEFDDFELTNHIRDALVACSSIGQIDMSGFSMAQQTRSDLKELITRWNLPVFV</sequence>
<reference evidence="1 2" key="1">
    <citation type="submission" date="2015-12" db="EMBL/GenBank/DDBJ databases">
        <title>The genome of Folsomia candida.</title>
        <authorList>
            <person name="Faddeeva A."/>
            <person name="Derks M.F."/>
            <person name="Anvar Y."/>
            <person name="Smit S."/>
            <person name="Van Straalen N."/>
            <person name="Roelofs D."/>
        </authorList>
    </citation>
    <scope>NUCLEOTIDE SEQUENCE [LARGE SCALE GENOMIC DNA]</scope>
    <source>
        <strain evidence="1 2">VU population</strain>
        <tissue evidence="1">Whole body</tissue>
    </source>
</reference>
<gene>
    <name evidence="1" type="ORF">Fcan01_17283</name>
</gene>
<evidence type="ECO:0000313" key="2">
    <source>
        <dbReference type="Proteomes" id="UP000198287"/>
    </source>
</evidence>
<comment type="caution">
    <text evidence="1">The sequence shown here is derived from an EMBL/GenBank/DDBJ whole genome shotgun (WGS) entry which is preliminary data.</text>
</comment>
<protein>
    <submittedName>
        <fullName evidence="1">Uncharacterized protein</fullName>
    </submittedName>
</protein>